<dbReference type="EMBL" id="PEDP01000198">
    <property type="protein sequence ID" value="POS87065.1"/>
    <property type="molecule type" value="Genomic_DNA"/>
</dbReference>
<accession>A0A2S4PYG8</accession>
<feature type="region of interest" description="Disordered" evidence="1">
    <location>
        <begin position="106"/>
        <end position="127"/>
    </location>
</feature>
<dbReference type="Proteomes" id="UP000237438">
    <property type="component" value="Unassembled WGS sequence"/>
</dbReference>
<keyword evidence="3" id="KW-1185">Reference proteome</keyword>
<gene>
    <name evidence="2" type="ORF">EPUL_003207</name>
</gene>
<comment type="caution">
    <text evidence="2">The sequence shown here is derived from an EMBL/GenBank/DDBJ whole genome shotgun (WGS) entry which is preliminary data.</text>
</comment>
<organism evidence="2 3">
    <name type="scientific">Erysiphe pulchra</name>
    <dbReference type="NCBI Taxonomy" id="225359"/>
    <lineage>
        <taxon>Eukaryota</taxon>
        <taxon>Fungi</taxon>
        <taxon>Dikarya</taxon>
        <taxon>Ascomycota</taxon>
        <taxon>Pezizomycotina</taxon>
        <taxon>Leotiomycetes</taxon>
        <taxon>Erysiphales</taxon>
        <taxon>Erysiphaceae</taxon>
        <taxon>Erysiphe</taxon>
    </lineage>
</organism>
<feature type="region of interest" description="Disordered" evidence="1">
    <location>
        <begin position="140"/>
        <end position="160"/>
    </location>
</feature>
<feature type="region of interest" description="Disordered" evidence="1">
    <location>
        <begin position="212"/>
        <end position="269"/>
    </location>
</feature>
<dbReference type="STRING" id="225359.A0A2S4PYG8"/>
<reference evidence="2 3" key="1">
    <citation type="submission" date="2017-10" db="EMBL/GenBank/DDBJ databases">
        <title>Development of genomic resources for the powdery mildew, Erysiphe pulchra.</title>
        <authorList>
            <person name="Wadl P.A."/>
            <person name="Mack B.M."/>
            <person name="Moore G."/>
            <person name="Beltz S.B."/>
        </authorList>
    </citation>
    <scope>NUCLEOTIDE SEQUENCE [LARGE SCALE GENOMIC DNA]</scope>
    <source>
        <strain evidence="2">Cflorida</strain>
    </source>
</reference>
<sequence>MGLRNVFHWWPQPASMIARDDSLIADHSIELFESLESTPKAATLEFRRSDIKPQMARKYSSLLTKAINGPIIVAPEPEIENCYTSPQQPRKSIIKFACSGPQPIKVPGRLDTSNPPLASSGLSSTRSSFGYSSILSSKMTEQTNKPVLTPSTTRSLSLSSSSDLSQATGFYEFASEEIEEENWIRQDLSLLTSKLTINDLLKKENEIRRLASEVEQEELDEVDDNQDDSEVEEEEECDDFDFDYDSSDVGNETDNEAGFADSDESDIENETEFWTPGRIKCKTSIRHLPGSDFPSIITSAHYRSGSNSSTDFPPYERNVFICKRRRRKLKSIRTGSPDLPDSTDFVCGTLDEDRPLEEAYLSCLEARKQARHRLTPQDIDPSFPTSDTEDDEIKNEYDLKNSGERHRRRYSGKSESKSGRLSRTLSRKRSLNSCYSPKKLHSPPPKHHLRSPARKTFMKSPKICFLTTQSVVIG</sequence>
<proteinExistence type="predicted"/>
<name>A0A2S4PYG8_9PEZI</name>
<evidence type="ECO:0000256" key="1">
    <source>
        <dbReference type="SAM" id="MobiDB-lite"/>
    </source>
</evidence>
<dbReference type="AlphaFoldDB" id="A0A2S4PYG8"/>
<dbReference type="Pfam" id="PF10446">
    <property type="entry name" value="DUF2457"/>
    <property type="match status" value="1"/>
</dbReference>
<feature type="region of interest" description="Disordered" evidence="1">
    <location>
        <begin position="374"/>
        <end position="454"/>
    </location>
</feature>
<evidence type="ECO:0000313" key="3">
    <source>
        <dbReference type="Proteomes" id="UP000237438"/>
    </source>
</evidence>
<feature type="compositionally biased region" description="Acidic residues" evidence="1">
    <location>
        <begin position="214"/>
        <end position="269"/>
    </location>
</feature>
<evidence type="ECO:0000313" key="2">
    <source>
        <dbReference type="EMBL" id="POS87065.1"/>
    </source>
</evidence>
<feature type="compositionally biased region" description="Basic residues" evidence="1">
    <location>
        <begin position="438"/>
        <end position="454"/>
    </location>
</feature>
<dbReference type="OrthoDB" id="2011769at2759"/>
<protein>
    <submittedName>
        <fullName evidence="2">Uncharacterized protein</fullName>
    </submittedName>
</protein>
<feature type="compositionally biased region" description="Basic and acidic residues" evidence="1">
    <location>
        <begin position="394"/>
        <end position="404"/>
    </location>
</feature>
<feature type="compositionally biased region" description="Low complexity" evidence="1">
    <location>
        <begin position="148"/>
        <end position="160"/>
    </location>
</feature>
<dbReference type="InterPro" id="IPR018853">
    <property type="entry name" value="DUF2457"/>
</dbReference>